<dbReference type="WBParaSite" id="L893_g22412.t1">
    <property type="protein sequence ID" value="L893_g22412.t1"/>
    <property type="gene ID" value="L893_g22412"/>
</dbReference>
<sequence>MKRYKDVTEQLEQMVVQELKVDQLHFGAKRTFPRRNRTETGSRTSTSDYKAFRTGTSLKYMWLASGELKDSSDVTAYGDRAREVLSATYLMNLSNDTLYGAVQSQKSCTSAANSQELRPCLQYCIDFCKHATPTRRAITDQNEWQIGDSTQRIRVMRVNRHNTLCPIWGITSHDDKFQERPSNNP</sequence>
<organism evidence="1 2">
    <name type="scientific">Steinernema glaseri</name>
    <dbReference type="NCBI Taxonomy" id="37863"/>
    <lineage>
        <taxon>Eukaryota</taxon>
        <taxon>Metazoa</taxon>
        <taxon>Ecdysozoa</taxon>
        <taxon>Nematoda</taxon>
        <taxon>Chromadorea</taxon>
        <taxon>Rhabditida</taxon>
        <taxon>Tylenchina</taxon>
        <taxon>Panagrolaimomorpha</taxon>
        <taxon>Strongyloidoidea</taxon>
        <taxon>Steinernematidae</taxon>
        <taxon>Steinernema</taxon>
    </lineage>
</organism>
<proteinExistence type="predicted"/>
<evidence type="ECO:0000313" key="2">
    <source>
        <dbReference type="WBParaSite" id="L893_g22412.t1"/>
    </source>
</evidence>
<dbReference type="AlphaFoldDB" id="A0A1I7Z3A2"/>
<accession>A0A1I7Z3A2</accession>
<protein>
    <submittedName>
        <fullName evidence="2">Astacin domain-containing protein</fullName>
    </submittedName>
</protein>
<evidence type="ECO:0000313" key="1">
    <source>
        <dbReference type="Proteomes" id="UP000095287"/>
    </source>
</evidence>
<keyword evidence="1" id="KW-1185">Reference proteome</keyword>
<name>A0A1I7Z3A2_9BILA</name>
<dbReference type="Proteomes" id="UP000095287">
    <property type="component" value="Unplaced"/>
</dbReference>
<reference evidence="2" key="1">
    <citation type="submission" date="2016-11" db="UniProtKB">
        <authorList>
            <consortium name="WormBaseParasite"/>
        </authorList>
    </citation>
    <scope>IDENTIFICATION</scope>
</reference>